<feature type="domain" description="Photolyase/cryptochrome alpha/beta" evidence="9">
    <location>
        <begin position="34"/>
        <end position="197"/>
    </location>
</feature>
<organism evidence="10 11">
    <name type="scientific">Glarea lozoyensis (strain ATCC 20868 / MF5171)</name>
    <dbReference type="NCBI Taxonomy" id="1116229"/>
    <lineage>
        <taxon>Eukaryota</taxon>
        <taxon>Fungi</taxon>
        <taxon>Dikarya</taxon>
        <taxon>Ascomycota</taxon>
        <taxon>Pezizomycotina</taxon>
        <taxon>Leotiomycetes</taxon>
        <taxon>Helotiales</taxon>
        <taxon>Helotiaceae</taxon>
        <taxon>Glarea</taxon>
    </lineage>
</organism>
<comment type="cofactor">
    <cofactor evidence="7">
        <name>(6R)-5,10-methylene-5,6,7,8-tetrahydrofolate</name>
        <dbReference type="ChEBI" id="CHEBI:15636"/>
    </cofactor>
    <text evidence="7">Binds 1 5,10-methenyltetrahydrofolate (MTHF) per subunit.</text>
</comment>
<dbReference type="EMBL" id="KE145371">
    <property type="protein sequence ID" value="EPE25741.1"/>
    <property type="molecule type" value="Genomic_DNA"/>
</dbReference>
<dbReference type="RefSeq" id="XP_008087060.1">
    <property type="nucleotide sequence ID" value="XM_008088869.1"/>
</dbReference>
<feature type="compositionally biased region" description="Gly residues" evidence="8">
    <location>
        <begin position="620"/>
        <end position="663"/>
    </location>
</feature>
<dbReference type="Proteomes" id="UP000016922">
    <property type="component" value="Unassembled WGS sequence"/>
</dbReference>
<sequence length="683" mass="75583">MFSTASATRNRALSAPTVTSSFTRLMGSQGPETKVLIYLLRKDLRVSDNPVLHALAKDQSHGFTHLLPLYVFQAQQIEVKGFIPEGEAAKSPFPEARSQVAGFWRTGPHRVKFVSESVWDMKKNLQQLGSDLCIRAGMADGVLRHVIDEINQKSGIKVGAVWMTAEEGVEEKREERAIRNLCDETDTDFKLFVDEKYFIDDRDLPFSDPQDAPNVFTEYRNKVEPLREAPRAVLATPEKDSLPQYPEDSQVPAQESPFTIPDNAEGLLAALMKPLTDPLIKDPPKDPGDVQSAHPFKGGETAAQDRLEHIIASGSASSYKDSRNGLLGLDFSTKLSSYLVYGCITSRQIHTALLAFEDGTDDGKWKGVTGHGKGENPGTKSIRFELLWRDYMRLCNMKFGPKLFLLSGFRDENPARWATPGRPSHGYSKEQIQEMVERYLNGTTGMGLIDASQRELFHTGYTSNRARQNSASFLAKHLWIDWRIGAEWYESMLADYDVSSNWGNWQYLAGVGNDPRGEARVFNPVKQAYDYDPAAAYVKAWVPELRGLTDPGEAFQPWTIRDEQRKKELGLAGLPLVEKPLKRIDFTVGKRGKHLGRGRGGRGGGGNYGGARDENKPGEQGMGRSGGQSRGGYGGRGYGGGGGKYGGSSRGYNRGYGRGPGEGGGREFRTGMMDKERAYAQDL</sequence>
<comment type="cofactor">
    <cofactor evidence="5 7">
        <name>FAD</name>
        <dbReference type="ChEBI" id="CHEBI:57692"/>
    </cofactor>
    <text evidence="5 7">Binds 1 FAD per subunit.</text>
</comment>
<feature type="binding site" evidence="5">
    <location>
        <begin position="332"/>
        <end position="336"/>
    </location>
    <ligand>
        <name>FAD</name>
        <dbReference type="ChEBI" id="CHEBI:57692"/>
    </ligand>
</feature>
<dbReference type="Gene3D" id="1.10.579.10">
    <property type="entry name" value="DNA Cyclobutane Dipyrimidine Photolyase, subunit A, domain 3"/>
    <property type="match status" value="1"/>
</dbReference>
<dbReference type="InterPro" id="IPR005101">
    <property type="entry name" value="Cryptochr/Photolyase_FAD-bd"/>
</dbReference>
<evidence type="ECO:0000256" key="6">
    <source>
        <dbReference type="PIRSR" id="PIRSR602081-2"/>
    </source>
</evidence>
<evidence type="ECO:0000256" key="4">
    <source>
        <dbReference type="ARBA" id="ARBA00022991"/>
    </source>
</evidence>
<protein>
    <recommendedName>
        <fullName evidence="7">Cryptochrome DASH</fullName>
    </recommendedName>
</protein>
<dbReference type="PROSITE" id="PS51645">
    <property type="entry name" value="PHR_CRY_ALPHA_BETA"/>
    <property type="match status" value="1"/>
</dbReference>
<dbReference type="GO" id="GO:0003904">
    <property type="term" value="F:deoxyribodipyrimidine photo-lyase activity"/>
    <property type="evidence" value="ECO:0007669"/>
    <property type="project" value="TreeGrafter"/>
</dbReference>
<keyword evidence="2 5" id="KW-0285">Flavoprotein</keyword>
<keyword evidence="4 7" id="KW-0157">Chromophore</keyword>
<feature type="region of interest" description="Disordered" evidence="8">
    <location>
        <begin position="228"/>
        <end position="258"/>
    </location>
</feature>
<dbReference type="InterPro" id="IPR002081">
    <property type="entry name" value="Cryptochrome/DNA_photolyase_1"/>
</dbReference>
<evidence type="ECO:0000256" key="5">
    <source>
        <dbReference type="PIRSR" id="PIRSR602081-1"/>
    </source>
</evidence>
<dbReference type="PRINTS" id="PR00147">
    <property type="entry name" value="DNAPHOTLYASE"/>
</dbReference>
<dbReference type="InterPro" id="IPR036134">
    <property type="entry name" value="Crypto/Photolyase_FAD-like_sf"/>
</dbReference>
<dbReference type="Gene3D" id="1.25.40.80">
    <property type="match status" value="1"/>
</dbReference>
<dbReference type="KEGG" id="glz:GLAREA_01653"/>
<dbReference type="InterPro" id="IPR006050">
    <property type="entry name" value="DNA_photolyase_N"/>
</dbReference>
<keyword evidence="10" id="KW-0456">Lyase</keyword>
<reference evidence="10 11" key="1">
    <citation type="journal article" date="2013" name="BMC Genomics">
        <title>Genomics-driven discovery of the pneumocandin biosynthetic gene cluster in the fungus Glarea lozoyensis.</title>
        <authorList>
            <person name="Chen L."/>
            <person name="Yue Q."/>
            <person name="Zhang X."/>
            <person name="Xiang M."/>
            <person name="Wang C."/>
            <person name="Li S."/>
            <person name="Che Y."/>
            <person name="Ortiz-Lopez F.J."/>
            <person name="Bills G.F."/>
            <person name="Liu X."/>
            <person name="An Z."/>
        </authorList>
    </citation>
    <scope>NUCLEOTIDE SEQUENCE [LARGE SCALE GENOMIC DNA]</scope>
    <source>
        <strain evidence="11">ATCC 20868 / MF5171</strain>
    </source>
</reference>
<evidence type="ECO:0000256" key="7">
    <source>
        <dbReference type="RuleBase" id="RU367151"/>
    </source>
</evidence>
<dbReference type="Pfam" id="PF03441">
    <property type="entry name" value="FAD_binding_7"/>
    <property type="match status" value="1"/>
</dbReference>
<dbReference type="SUPFAM" id="SSF48173">
    <property type="entry name" value="Cryptochrome/photolyase FAD-binding domain"/>
    <property type="match status" value="1"/>
</dbReference>
<feature type="compositionally biased region" description="Basic and acidic residues" evidence="8">
    <location>
        <begin position="664"/>
        <end position="683"/>
    </location>
</feature>
<comment type="similarity">
    <text evidence="1 7">Belongs to the DNA photolyase class-1 family.</text>
</comment>
<dbReference type="PANTHER" id="PTHR11455">
    <property type="entry name" value="CRYPTOCHROME"/>
    <property type="match status" value="1"/>
</dbReference>
<evidence type="ECO:0000256" key="1">
    <source>
        <dbReference type="ARBA" id="ARBA00005862"/>
    </source>
</evidence>
<feature type="site" description="Electron transfer via tryptophanyl radical" evidence="6">
    <location>
        <position position="482"/>
    </location>
</feature>
<keyword evidence="11" id="KW-1185">Reference proteome</keyword>
<dbReference type="GO" id="GO:0000719">
    <property type="term" value="P:photoreactive repair"/>
    <property type="evidence" value="ECO:0007669"/>
    <property type="project" value="TreeGrafter"/>
</dbReference>
<feature type="binding site" evidence="5">
    <location>
        <position position="319"/>
    </location>
    <ligand>
        <name>FAD</name>
        <dbReference type="ChEBI" id="CHEBI:57692"/>
    </ligand>
</feature>
<comment type="function">
    <text evidence="7">May have a photoreceptor function.</text>
</comment>
<dbReference type="HOGENOM" id="CLU_010348_6_1_1"/>
<dbReference type="eggNOG" id="KOG0133">
    <property type="taxonomic scope" value="Eukaryota"/>
</dbReference>
<dbReference type="AlphaFoldDB" id="S3D146"/>
<dbReference type="PANTHER" id="PTHR11455:SF22">
    <property type="entry name" value="CRYPTOCHROME DASH"/>
    <property type="match status" value="1"/>
</dbReference>
<feature type="site" description="Electron transfer via tryptophanyl radical" evidence="6">
    <location>
        <position position="505"/>
    </location>
</feature>
<dbReference type="Pfam" id="PF00875">
    <property type="entry name" value="DNA_photolyase"/>
    <property type="match status" value="1"/>
</dbReference>
<evidence type="ECO:0000259" key="9">
    <source>
        <dbReference type="PROSITE" id="PS51645"/>
    </source>
</evidence>
<feature type="compositionally biased region" description="Basic residues" evidence="8">
    <location>
        <begin position="591"/>
        <end position="600"/>
    </location>
</feature>
<feature type="binding site" evidence="5">
    <location>
        <begin position="495"/>
        <end position="497"/>
    </location>
    <ligand>
        <name>FAD</name>
        <dbReference type="ChEBI" id="CHEBI:57692"/>
    </ligand>
</feature>
<feature type="site" description="Electron transfer via tryptophanyl radical" evidence="6">
    <location>
        <position position="417"/>
    </location>
</feature>
<dbReference type="OrthoDB" id="435881at2759"/>
<dbReference type="InterPro" id="IPR014729">
    <property type="entry name" value="Rossmann-like_a/b/a_fold"/>
</dbReference>
<evidence type="ECO:0000256" key="8">
    <source>
        <dbReference type="SAM" id="MobiDB-lite"/>
    </source>
</evidence>
<dbReference type="InterPro" id="IPR014133">
    <property type="entry name" value="Cry_DASH"/>
</dbReference>
<name>S3D146_GLAL2</name>
<evidence type="ECO:0000313" key="11">
    <source>
        <dbReference type="Proteomes" id="UP000016922"/>
    </source>
</evidence>
<feature type="region of interest" description="Disordered" evidence="8">
    <location>
        <begin position="591"/>
        <end position="683"/>
    </location>
</feature>
<accession>S3D146</accession>
<dbReference type="Gene3D" id="3.40.50.620">
    <property type="entry name" value="HUPs"/>
    <property type="match status" value="1"/>
</dbReference>
<dbReference type="STRING" id="1116229.S3D146"/>
<dbReference type="GO" id="GO:0003684">
    <property type="term" value="F:damaged DNA binding"/>
    <property type="evidence" value="ECO:0007669"/>
    <property type="project" value="TreeGrafter"/>
</dbReference>
<evidence type="ECO:0000313" key="10">
    <source>
        <dbReference type="EMBL" id="EPE25741.1"/>
    </source>
</evidence>
<dbReference type="SUPFAM" id="SSF52425">
    <property type="entry name" value="Cryptochrome/photolyase, N-terminal domain"/>
    <property type="match status" value="1"/>
</dbReference>
<proteinExistence type="inferred from homology"/>
<dbReference type="InterPro" id="IPR036155">
    <property type="entry name" value="Crypto/Photolyase_N_sf"/>
</dbReference>
<evidence type="ECO:0000256" key="3">
    <source>
        <dbReference type="ARBA" id="ARBA00022827"/>
    </source>
</evidence>
<keyword evidence="3 5" id="KW-0274">FAD</keyword>
<dbReference type="NCBIfam" id="TIGR02765">
    <property type="entry name" value="crypto_DASH"/>
    <property type="match status" value="1"/>
</dbReference>
<dbReference type="GeneID" id="19460711"/>
<dbReference type="GO" id="GO:0071949">
    <property type="term" value="F:FAD binding"/>
    <property type="evidence" value="ECO:0007669"/>
    <property type="project" value="TreeGrafter"/>
</dbReference>
<gene>
    <name evidence="10" type="ORF">GLAREA_01653</name>
</gene>
<evidence type="ECO:0000256" key="2">
    <source>
        <dbReference type="ARBA" id="ARBA00022630"/>
    </source>
</evidence>
<dbReference type="OMA" id="KFWRCGP"/>